<gene>
    <name evidence="1" type="ORF">IAB19_04885</name>
</gene>
<dbReference type="Proteomes" id="UP000823631">
    <property type="component" value="Unassembled WGS sequence"/>
</dbReference>
<reference evidence="1" key="2">
    <citation type="journal article" date="2021" name="PeerJ">
        <title>Extensive microbial diversity within the chicken gut microbiome revealed by metagenomics and culture.</title>
        <authorList>
            <person name="Gilroy R."/>
            <person name="Ravi A."/>
            <person name="Getino M."/>
            <person name="Pursley I."/>
            <person name="Horton D.L."/>
            <person name="Alikhan N.F."/>
            <person name="Baker D."/>
            <person name="Gharbi K."/>
            <person name="Hall N."/>
            <person name="Watson M."/>
            <person name="Adriaenssens E.M."/>
            <person name="Foster-Nyarko E."/>
            <person name="Jarju S."/>
            <person name="Secka A."/>
            <person name="Antonio M."/>
            <person name="Oren A."/>
            <person name="Chaudhuri R.R."/>
            <person name="La Ragione R."/>
            <person name="Hildebrand F."/>
            <person name="Pallen M.J."/>
        </authorList>
    </citation>
    <scope>NUCLEOTIDE SEQUENCE</scope>
    <source>
        <strain evidence="1">17213</strain>
    </source>
</reference>
<protein>
    <submittedName>
        <fullName evidence="1">Uncharacterized protein</fullName>
    </submittedName>
</protein>
<organism evidence="1 2">
    <name type="scientific">Candidatus Avisuccinivibrio stercorigallinarum</name>
    <dbReference type="NCBI Taxonomy" id="2840704"/>
    <lineage>
        <taxon>Bacteria</taxon>
        <taxon>Pseudomonadati</taxon>
        <taxon>Pseudomonadota</taxon>
        <taxon>Gammaproteobacteria</taxon>
        <taxon>Aeromonadales</taxon>
        <taxon>Succinivibrionaceae</taxon>
        <taxon>Succinivibrionaceae incertae sedis</taxon>
        <taxon>Candidatus Avisuccinivibrio</taxon>
    </lineage>
</organism>
<sequence>MVKACCIQLMSDDMLALTELDDSFVRFPYRVWLDPITSLYELSDEAVSRVLCSLGLVNLEVLYGVCAQRALRILQQKIGSSGSGQQSSQQQVRFFASGLVNLAVDGMDDGYAASRAFNFNAILDGPTKIPTAVRFAEPDEDELQEIERCRGRKASKEVAEMRAAALIDMLNFSSESGVLLELEKALCTEQVFAAAAQAGIEVVPRKVGRAALVQRPGGWVLWEMLVNRIHFCSAQFLKNDQSCRSVCFILMLSLMLWYYLGARVTAACHKLGVQEFELSGPKMPLTRKNFRSYVQCTRPGLMVLKDRHITNPVNISKTLASIVNELGPCYQRYLMAETYNGRQLSEDF</sequence>
<name>A0A9D9DC33_9GAMM</name>
<reference evidence="1" key="1">
    <citation type="submission" date="2020-10" db="EMBL/GenBank/DDBJ databases">
        <authorList>
            <person name="Gilroy R."/>
        </authorList>
    </citation>
    <scope>NUCLEOTIDE SEQUENCE</scope>
    <source>
        <strain evidence="1">17213</strain>
    </source>
</reference>
<evidence type="ECO:0000313" key="2">
    <source>
        <dbReference type="Proteomes" id="UP000823631"/>
    </source>
</evidence>
<dbReference type="EMBL" id="JADINH010000104">
    <property type="protein sequence ID" value="MBO8415695.1"/>
    <property type="molecule type" value="Genomic_DNA"/>
</dbReference>
<evidence type="ECO:0000313" key="1">
    <source>
        <dbReference type="EMBL" id="MBO8415695.1"/>
    </source>
</evidence>
<accession>A0A9D9DC33</accession>
<proteinExistence type="predicted"/>
<comment type="caution">
    <text evidence="1">The sequence shown here is derived from an EMBL/GenBank/DDBJ whole genome shotgun (WGS) entry which is preliminary data.</text>
</comment>
<dbReference type="AlphaFoldDB" id="A0A9D9DC33"/>